<dbReference type="PANTHER" id="PTHR30619:SF1">
    <property type="entry name" value="RECOMBINATION PROTEIN 2"/>
    <property type="match status" value="1"/>
</dbReference>
<dbReference type="EMBL" id="JACHVP010000001">
    <property type="protein sequence ID" value="MBB2966364.1"/>
    <property type="molecule type" value="Genomic_DNA"/>
</dbReference>
<keyword evidence="4 7" id="KW-1133">Transmembrane helix</keyword>
<dbReference type="PROSITE" id="PS51257">
    <property type="entry name" value="PROKAR_LIPOPROTEIN"/>
    <property type="match status" value="1"/>
</dbReference>
<evidence type="ECO:0000256" key="3">
    <source>
        <dbReference type="ARBA" id="ARBA00022692"/>
    </source>
</evidence>
<feature type="transmembrane region" description="Helical" evidence="7">
    <location>
        <begin position="248"/>
        <end position="268"/>
    </location>
</feature>
<evidence type="ECO:0000256" key="4">
    <source>
        <dbReference type="ARBA" id="ARBA00022989"/>
    </source>
</evidence>
<feature type="domain" description="Metallo-beta-lactamase" evidence="8">
    <location>
        <begin position="538"/>
        <end position="724"/>
    </location>
</feature>
<dbReference type="Pfam" id="PF03772">
    <property type="entry name" value="Competence"/>
    <property type="match status" value="1"/>
</dbReference>
<dbReference type="InterPro" id="IPR036866">
    <property type="entry name" value="RibonucZ/Hydroxyglut_hydro"/>
</dbReference>
<evidence type="ECO:0000256" key="6">
    <source>
        <dbReference type="SAM" id="MobiDB-lite"/>
    </source>
</evidence>
<accession>A0A7W4UU60</accession>
<dbReference type="InterPro" id="IPR004477">
    <property type="entry name" value="ComEC_N"/>
</dbReference>
<feature type="compositionally biased region" description="Low complexity" evidence="6">
    <location>
        <begin position="870"/>
        <end position="887"/>
    </location>
</feature>
<dbReference type="Pfam" id="PF00753">
    <property type="entry name" value="Lactamase_B"/>
    <property type="match status" value="1"/>
</dbReference>
<dbReference type="InterPro" id="IPR035681">
    <property type="entry name" value="ComA-like_MBL"/>
</dbReference>
<feature type="compositionally biased region" description="Low complexity" evidence="6">
    <location>
        <begin position="790"/>
        <end position="810"/>
    </location>
</feature>
<dbReference type="PANTHER" id="PTHR30619">
    <property type="entry name" value="DNA INTERNALIZATION/COMPETENCE PROTEIN COMEC/REC2"/>
    <property type="match status" value="1"/>
</dbReference>
<name>A0A7W4UU60_LEIAQ</name>
<feature type="transmembrane region" description="Helical" evidence="7">
    <location>
        <begin position="372"/>
        <end position="392"/>
    </location>
</feature>
<sequence>MPDLRLALPAAALWIACALAIGAPDVAAIAAPAGGVLASVLIVSAARRARRRTGAVLVGVVLAGGALGCAVSAVHAPGRTADVLERAAQERQEVTVQVRAESPGRRVASGFDGAERWSWKGTALGVDGAGAGSAVRGISVPVTVFTVADGSAAVPSFGSVVAVSGALRANEPGESTSFRLSASHPASVVADAPAWLGWTEPVRSAFARAAQETPGDGGALLPGLAIGDESGVSEELDAAMKASALSHLTAVSGANCALVTGLVFVVAARVGAGRRMRVLIAATALLAFVVLVGPGASILRAAVMAAVVLLALARGRPADGVPSLALAVVLLLVHDPWMARDYGFALSVAATAGLLLLAGPLALLLTRWMPRAVALAIAVPAAAQLACQPILLLLTPTIPLYGVGANLLAEPAAPVATVLGCLACLTLPWAPWLGELFVRLAWLPSAWIARIAHTAASLPGAALPWVDGIAGVVLCVCVLVAVGVLVARVHLPRPVVVTAAFGLGGAVVAYGGVLAGGLVARVIATPGDWQIAACDVGQGDALLLRDGDAVAMIDVGRTPEAARACLDRLGVARIDLLVLTHFDADHVAGLPGVVERVERALVGRPDRESDEQVVASLEAHGASVERALAGMAGTLGRLRWDVLWPRGAGDEVPAGNDGSIVLRTSGAGLTGLFLGDLGERAQDDLLGAGGIGRVDVVKVAHHGSADQSERLYAVSSPRIGLLSVGADNGYGHPTRRSLDVLGEVGAVAVRTDTRGLILVSPGADGPRVWTERPETADAGGRPYPGRERGGTWPPGTPAGAARAAPVPARPARSRVRSRSFPGTRSGPPPWCWCRGPRASSPTAPFAPCGTRSRRRIRVSRSATSPPPTTPRASSSPSRAPPSSGSRG</sequence>
<feature type="transmembrane region" description="Helical" evidence="7">
    <location>
        <begin position="280"/>
        <end position="313"/>
    </location>
</feature>
<keyword evidence="2" id="KW-1003">Cell membrane</keyword>
<comment type="caution">
    <text evidence="9">The sequence shown here is derived from an EMBL/GenBank/DDBJ whole genome shotgun (WGS) entry which is preliminary data.</text>
</comment>
<gene>
    <name evidence="9" type="ORF">FHX33_001096</name>
</gene>
<organism evidence="9 10">
    <name type="scientific">Leifsonia aquatica</name>
    <name type="common">Corynebacterium aquaticum</name>
    <dbReference type="NCBI Taxonomy" id="144185"/>
    <lineage>
        <taxon>Bacteria</taxon>
        <taxon>Bacillati</taxon>
        <taxon>Actinomycetota</taxon>
        <taxon>Actinomycetes</taxon>
        <taxon>Micrococcales</taxon>
        <taxon>Microbacteriaceae</taxon>
        <taxon>Leifsonia</taxon>
    </lineage>
</organism>
<dbReference type="Proteomes" id="UP000538196">
    <property type="component" value="Unassembled WGS sequence"/>
</dbReference>
<evidence type="ECO:0000256" key="5">
    <source>
        <dbReference type="ARBA" id="ARBA00023136"/>
    </source>
</evidence>
<dbReference type="SUPFAM" id="SSF56281">
    <property type="entry name" value="Metallo-hydrolase/oxidoreductase"/>
    <property type="match status" value="1"/>
</dbReference>
<dbReference type="SMART" id="SM00849">
    <property type="entry name" value="Lactamase_B"/>
    <property type="match status" value="1"/>
</dbReference>
<dbReference type="CDD" id="cd07731">
    <property type="entry name" value="ComA-like_MBL-fold"/>
    <property type="match status" value="1"/>
</dbReference>
<evidence type="ECO:0000256" key="7">
    <source>
        <dbReference type="SAM" id="Phobius"/>
    </source>
</evidence>
<keyword evidence="5 7" id="KW-0472">Membrane</keyword>
<keyword evidence="3 7" id="KW-0812">Transmembrane</keyword>
<feature type="transmembrane region" description="Helical" evidence="7">
    <location>
        <begin position="54"/>
        <end position="76"/>
    </location>
</feature>
<proteinExistence type="predicted"/>
<comment type="subcellular location">
    <subcellularLocation>
        <location evidence="1">Cell membrane</location>
        <topology evidence="1">Multi-pass membrane protein</topology>
    </subcellularLocation>
</comment>
<evidence type="ECO:0000313" key="10">
    <source>
        <dbReference type="Proteomes" id="UP000538196"/>
    </source>
</evidence>
<evidence type="ECO:0000259" key="8">
    <source>
        <dbReference type="SMART" id="SM00849"/>
    </source>
</evidence>
<feature type="transmembrane region" description="Helical" evidence="7">
    <location>
        <begin position="344"/>
        <end position="365"/>
    </location>
</feature>
<evidence type="ECO:0000256" key="2">
    <source>
        <dbReference type="ARBA" id="ARBA00022475"/>
    </source>
</evidence>
<evidence type="ECO:0000313" key="9">
    <source>
        <dbReference type="EMBL" id="MBB2966364.1"/>
    </source>
</evidence>
<dbReference type="InterPro" id="IPR001279">
    <property type="entry name" value="Metallo-B-lactamas"/>
</dbReference>
<evidence type="ECO:0000256" key="1">
    <source>
        <dbReference type="ARBA" id="ARBA00004651"/>
    </source>
</evidence>
<dbReference type="Gene3D" id="3.60.15.10">
    <property type="entry name" value="Ribonuclease Z/Hydroxyacylglutathione hydrolase-like"/>
    <property type="match status" value="1"/>
</dbReference>
<dbReference type="AlphaFoldDB" id="A0A7W4UU60"/>
<feature type="transmembrane region" description="Helical" evidence="7">
    <location>
        <begin position="499"/>
        <end position="524"/>
    </location>
</feature>
<dbReference type="InterPro" id="IPR052159">
    <property type="entry name" value="Competence_DNA_uptake"/>
</dbReference>
<reference evidence="9 10" key="1">
    <citation type="submission" date="2020-08" db="EMBL/GenBank/DDBJ databases">
        <title>Sequencing the genomes of 1000 actinobacteria strains.</title>
        <authorList>
            <person name="Klenk H.-P."/>
        </authorList>
    </citation>
    <scope>NUCLEOTIDE SEQUENCE [LARGE SCALE GENOMIC DNA]</scope>
    <source>
        <strain evidence="9 10">DSM 20146</strain>
    </source>
</reference>
<feature type="transmembrane region" description="Helical" evidence="7">
    <location>
        <begin position="468"/>
        <end position="487"/>
    </location>
</feature>
<dbReference type="GO" id="GO:0005886">
    <property type="term" value="C:plasma membrane"/>
    <property type="evidence" value="ECO:0007669"/>
    <property type="project" value="UniProtKB-SubCell"/>
</dbReference>
<feature type="region of interest" description="Disordered" evidence="6">
    <location>
        <begin position="767"/>
        <end position="887"/>
    </location>
</feature>
<protein>
    <submittedName>
        <fullName evidence="9">Competence protein ComEC</fullName>
    </submittedName>
</protein>
<keyword evidence="10" id="KW-1185">Reference proteome</keyword>
<dbReference type="NCBIfam" id="TIGR00360">
    <property type="entry name" value="ComEC_N-term"/>
    <property type="match status" value="1"/>
</dbReference>